<name>D7FJF5_ECTSI</name>
<evidence type="ECO:0000256" key="3">
    <source>
        <dbReference type="SAM" id="MobiDB-lite"/>
    </source>
</evidence>
<evidence type="ECO:0000256" key="1">
    <source>
        <dbReference type="PROSITE-ProRule" id="PRU00176"/>
    </source>
</evidence>
<feature type="region of interest" description="Disordered" evidence="3">
    <location>
        <begin position="1"/>
        <end position="46"/>
    </location>
</feature>
<dbReference type="InterPro" id="IPR012677">
    <property type="entry name" value="Nucleotide-bd_a/b_plait_sf"/>
</dbReference>
<dbReference type="EMBL" id="FN647953">
    <property type="protein sequence ID" value="CBJ29058.1"/>
    <property type="molecule type" value="Genomic_DNA"/>
</dbReference>
<dbReference type="AlphaFoldDB" id="D7FJF5"/>
<accession>D7FJF5</accession>
<dbReference type="Gene3D" id="3.30.70.330">
    <property type="match status" value="1"/>
</dbReference>
<dbReference type="eggNOG" id="ENOG502QU4C">
    <property type="taxonomic scope" value="Eukaryota"/>
</dbReference>
<dbReference type="Proteomes" id="UP000002630">
    <property type="component" value="Linkage Group LG17"/>
</dbReference>
<feature type="domain" description="RRM" evidence="4">
    <location>
        <begin position="418"/>
        <end position="498"/>
    </location>
</feature>
<organism evidence="6 7">
    <name type="scientific">Ectocarpus siliculosus</name>
    <name type="common">Brown alga</name>
    <name type="synonym">Conferva siliculosa</name>
    <dbReference type="NCBI Taxonomy" id="2880"/>
    <lineage>
        <taxon>Eukaryota</taxon>
        <taxon>Sar</taxon>
        <taxon>Stramenopiles</taxon>
        <taxon>Ochrophyta</taxon>
        <taxon>PX clade</taxon>
        <taxon>Phaeophyceae</taxon>
        <taxon>Ectocarpales</taxon>
        <taxon>Ectocarpaceae</taxon>
        <taxon>Ectocarpus</taxon>
    </lineage>
</organism>
<proteinExistence type="predicted"/>
<keyword evidence="1" id="KW-0694">RNA-binding</keyword>
<evidence type="ECO:0000259" key="5">
    <source>
        <dbReference type="PROSITE" id="PS51304"/>
    </source>
</evidence>
<dbReference type="InParanoid" id="D7FJF5"/>
<dbReference type="GO" id="GO:0030246">
    <property type="term" value="F:carbohydrate binding"/>
    <property type="evidence" value="ECO:0007669"/>
    <property type="project" value="UniProtKB-UniRule"/>
</dbReference>
<dbReference type="PANTHER" id="PTHR11346:SF147">
    <property type="entry name" value="GALECTIN"/>
    <property type="match status" value="1"/>
</dbReference>
<sequence>MAATGRVSRRKTGSNDDLVELPPPSVRLKRPTRRKPAAEDLAADVLTPEEEYLLKVLRRCSSSTSTTTATAASPAASNNQKLQQQPTTSRRSPSPPVPKASPPLSKGTPVATAAAAAAGDGKPGIAAATVPQAEEKPGPAPTDAVSRAKMILEKKRKAAARFGSGASSGAAGVLRKAKITKATGTPSSNPRLDPIKYPASGLLLRDEYRTFAEIEKDGERVYEPLDPLVRLLKNFGIADSNSGADGVAKKQFHETLVMRATIPAHSTSWAINICPKDHKDFEEILFHFNPRRRFVAMNNREGNIWGQQEKHMLSTRWPEVFNVSINVAVQIDAAGFHVAVDGKYCATFAHRTKVPPSGEELVLQVMTRDDYDTNLRLVVHEIWWGHKDTMPGLPGRDKEPNRRTAENWRGSNSNDAFVDLHAAGLPPMPTSDLEESVRKRLIDMFQPYGAIQVRVFHRESKNFGFIKFREHNDAAKALEELGGAEVHGKPMRLSKAAAR</sequence>
<evidence type="ECO:0000313" key="7">
    <source>
        <dbReference type="Proteomes" id="UP000002630"/>
    </source>
</evidence>
<dbReference type="PROSITE" id="PS50102">
    <property type="entry name" value="RRM"/>
    <property type="match status" value="1"/>
</dbReference>
<evidence type="ECO:0000256" key="2">
    <source>
        <dbReference type="RuleBase" id="RU102079"/>
    </source>
</evidence>
<dbReference type="EMBL" id="FN649742">
    <property type="protein sequence ID" value="CBJ29058.1"/>
    <property type="molecule type" value="Genomic_DNA"/>
</dbReference>
<dbReference type="GO" id="GO:0003723">
    <property type="term" value="F:RNA binding"/>
    <property type="evidence" value="ECO:0007669"/>
    <property type="project" value="UniProtKB-UniRule"/>
</dbReference>
<dbReference type="Pfam" id="PF00076">
    <property type="entry name" value="RRM_1"/>
    <property type="match status" value="1"/>
</dbReference>
<dbReference type="InterPro" id="IPR035979">
    <property type="entry name" value="RBD_domain_sf"/>
</dbReference>
<dbReference type="PANTHER" id="PTHR11346">
    <property type="entry name" value="GALECTIN"/>
    <property type="match status" value="1"/>
</dbReference>
<evidence type="ECO:0000259" key="4">
    <source>
        <dbReference type="PROSITE" id="PS50102"/>
    </source>
</evidence>
<keyword evidence="7" id="KW-1185">Reference proteome</keyword>
<dbReference type="InterPro" id="IPR000504">
    <property type="entry name" value="RRM_dom"/>
</dbReference>
<reference evidence="6 7" key="1">
    <citation type="journal article" date="2010" name="Nature">
        <title>The Ectocarpus genome and the independent evolution of multicellularity in brown algae.</title>
        <authorList>
            <person name="Cock J.M."/>
            <person name="Sterck L."/>
            <person name="Rouze P."/>
            <person name="Scornet D."/>
            <person name="Allen A.E."/>
            <person name="Amoutzias G."/>
            <person name="Anthouard V."/>
            <person name="Artiguenave F."/>
            <person name="Aury J.M."/>
            <person name="Badger J.H."/>
            <person name="Beszteri B."/>
            <person name="Billiau K."/>
            <person name="Bonnet E."/>
            <person name="Bothwell J.H."/>
            <person name="Bowler C."/>
            <person name="Boyen C."/>
            <person name="Brownlee C."/>
            <person name="Carrano C.J."/>
            <person name="Charrier B."/>
            <person name="Cho G.Y."/>
            <person name="Coelho S.M."/>
            <person name="Collen J."/>
            <person name="Corre E."/>
            <person name="Da Silva C."/>
            <person name="Delage L."/>
            <person name="Delaroque N."/>
            <person name="Dittami S.M."/>
            <person name="Doulbeau S."/>
            <person name="Elias M."/>
            <person name="Farnham G."/>
            <person name="Gachon C.M."/>
            <person name="Gschloessl B."/>
            <person name="Heesch S."/>
            <person name="Jabbari K."/>
            <person name="Jubin C."/>
            <person name="Kawai H."/>
            <person name="Kimura K."/>
            <person name="Kloareg B."/>
            <person name="Kupper F.C."/>
            <person name="Lang D."/>
            <person name="Le Bail A."/>
            <person name="Leblanc C."/>
            <person name="Lerouge P."/>
            <person name="Lohr M."/>
            <person name="Lopez P.J."/>
            <person name="Martens C."/>
            <person name="Maumus F."/>
            <person name="Michel G."/>
            <person name="Miranda-Saavedra D."/>
            <person name="Morales J."/>
            <person name="Moreau H."/>
            <person name="Motomura T."/>
            <person name="Nagasato C."/>
            <person name="Napoli C.A."/>
            <person name="Nelson D.R."/>
            <person name="Nyvall-Collen P."/>
            <person name="Peters A.F."/>
            <person name="Pommier C."/>
            <person name="Potin P."/>
            <person name="Poulain J."/>
            <person name="Quesneville H."/>
            <person name="Read B."/>
            <person name="Rensing S.A."/>
            <person name="Ritter A."/>
            <person name="Rousvoal S."/>
            <person name="Samanta M."/>
            <person name="Samson G."/>
            <person name="Schroeder D.C."/>
            <person name="Segurens B."/>
            <person name="Strittmatter M."/>
            <person name="Tonon T."/>
            <person name="Tregear J.W."/>
            <person name="Valentin K."/>
            <person name="von Dassow P."/>
            <person name="Yamagishi T."/>
            <person name="Van de Peer Y."/>
            <person name="Wincker P."/>
        </authorList>
    </citation>
    <scope>NUCLEOTIDE SEQUENCE [LARGE SCALE GENOMIC DNA]</scope>
    <source>
        <strain evidence="7">Ec32 / CCAP1310/4</strain>
    </source>
</reference>
<feature type="compositionally biased region" description="Low complexity" evidence="3">
    <location>
        <begin position="102"/>
        <end position="124"/>
    </location>
</feature>
<dbReference type="InterPro" id="IPR001079">
    <property type="entry name" value="Galectin_CRD"/>
</dbReference>
<dbReference type="SMART" id="SM00908">
    <property type="entry name" value="Gal-bind_lectin"/>
    <property type="match status" value="1"/>
</dbReference>
<dbReference type="SMART" id="SM00360">
    <property type="entry name" value="RRM"/>
    <property type="match status" value="1"/>
</dbReference>
<feature type="region of interest" description="Disordered" evidence="3">
    <location>
        <begin position="60"/>
        <end position="124"/>
    </location>
</feature>
<dbReference type="InterPro" id="IPR013320">
    <property type="entry name" value="ConA-like_dom_sf"/>
</dbReference>
<dbReference type="InterPro" id="IPR044156">
    <property type="entry name" value="Galectin-like"/>
</dbReference>
<protein>
    <recommendedName>
        <fullName evidence="2">Galectin</fullName>
    </recommendedName>
</protein>
<dbReference type="CDD" id="cd00070">
    <property type="entry name" value="GLECT"/>
    <property type="match status" value="1"/>
</dbReference>
<dbReference type="CDD" id="cd00590">
    <property type="entry name" value="RRM_SF"/>
    <property type="match status" value="1"/>
</dbReference>
<dbReference type="SUPFAM" id="SSF54928">
    <property type="entry name" value="RNA-binding domain, RBD"/>
    <property type="match status" value="1"/>
</dbReference>
<dbReference type="Pfam" id="PF00337">
    <property type="entry name" value="Gal-bind_lectin"/>
    <property type="match status" value="1"/>
</dbReference>
<dbReference type="Gene3D" id="2.60.120.200">
    <property type="match status" value="1"/>
</dbReference>
<dbReference type="OrthoDB" id="439808at2759"/>
<feature type="domain" description="Galectin" evidence="5">
    <location>
        <begin position="242"/>
        <end position="381"/>
    </location>
</feature>
<dbReference type="STRING" id="2880.D7FJF5"/>
<keyword evidence="2" id="KW-0430">Lectin</keyword>
<gene>
    <name evidence="6" type="ORF">Esi_0133_0063</name>
</gene>
<dbReference type="PROSITE" id="PS51304">
    <property type="entry name" value="GALECTIN"/>
    <property type="match status" value="1"/>
</dbReference>
<feature type="compositionally biased region" description="Low complexity" evidence="3">
    <location>
        <begin position="61"/>
        <end position="77"/>
    </location>
</feature>
<evidence type="ECO:0000313" key="6">
    <source>
        <dbReference type="EMBL" id="CBJ29058.1"/>
    </source>
</evidence>
<dbReference type="SUPFAM" id="SSF49899">
    <property type="entry name" value="Concanavalin A-like lectins/glucanases"/>
    <property type="match status" value="1"/>
</dbReference>